<name>A0A8J8FCI2_9BACT</name>
<dbReference type="SUPFAM" id="SSF52141">
    <property type="entry name" value="Uracil-DNA glycosylase-like"/>
    <property type="match status" value="1"/>
</dbReference>
<dbReference type="CDD" id="cd19375">
    <property type="entry name" value="UDG-F3-like_SMUG2"/>
    <property type="match status" value="1"/>
</dbReference>
<dbReference type="InterPro" id="IPR036895">
    <property type="entry name" value="Uracil-DNA_glycosylase-like_sf"/>
</dbReference>
<dbReference type="InterPro" id="IPR032579">
    <property type="entry name" value="Phe_SMUG2-like"/>
</dbReference>
<proteinExistence type="predicted"/>
<reference evidence="2" key="1">
    <citation type="submission" date="2019-10" db="EMBL/GenBank/DDBJ databases">
        <title>Draft genome sequence of Panacibacter sp. KCS-6.</title>
        <authorList>
            <person name="Yim K.J."/>
        </authorList>
    </citation>
    <scope>NUCLEOTIDE SEQUENCE</scope>
    <source>
        <strain evidence="2">KCS-6</strain>
    </source>
</reference>
<evidence type="ECO:0000259" key="1">
    <source>
        <dbReference type="Pfam" id="PF03167"/>
    </source>
</evidence>
<dbReference type="EMBL" id="WHPF01000005">
    <property type="protein sequence ID" value="NNV55483.1"/>
    <property type="molecule type" value="Genomic_DNA"/>
</dbReference>
<protein>
    <submittedName>
        <fullName evidence="2">DUF4918 family protein</fullName>
    </submittedName>
</protein>
<dbReference type="InterPro" id="IPR005122">
    <property type="entry name" value="Uracil-DNA_glycosylase-like"/>
</dbReference>
<gene>
    <name evidence="2" type="ORF">GD597_08445</name>
</gene>
<dbReference type="Gene3D" id="3.40.470.10">
    <property type="entry name" value="Uracil-DNA glycosylase-like domain"/>
    <property type="match status" value="1"/>
</dbReference>
<keyword evidence="3" id="KW-1185">Reference proteome</keyword>
<evidence type="ECO:0000313" key="3">
    <source>
        <dbReference type="Proteomes" id="UP000598971"/>
    </source>
</evidence>
<dbReference type="Pfam" id="PF03167">
    <property type="entry name" value="UDG"/>
    <property type="match status" value="1"/>
</dbReference>
<dbReference type="Proteomes" id="UP000598971">
    <property type="component" value="Unassembled WGS sequence"/>
</dbReference>
<sequence>MFFGEKVTSFLFSLQLPFKLPKDVGVLDVYQQPNVQLACTRFYQQFYHNHHQRHLLLGINPGRFGGGVTGIPFTDPIRLANNCLIANEFTKQKELSSAFIYDMIAAFGGPETFYQQFYISSVSPLGFVKQGKNLNYYDDKKLMKKIESFAADCIQTQISFGINTNICFCIGEGENLKFLTRLNEKYKWFGSIKGLPHPRFIMQYKVKQKEAYIAHYLQTLATK</sequence>
<feature type="domain" description="Uracil-DNA glycosylase-like" evidence="1">
    <location>
        <begin position="48"/>
        <end position="220"/>
    </location>
</feature>
<comment type="caution">
    <text evidence="2">The sequence shown here is derived from an EMBL/GenBank/DDBJ whole genome shotgun (WGS) entry which is preliminary data.</text>
</comment>
<organism evidence="2 3">
    <name type="scientific">Limnovirga soli</name>
    <dbReference type="NCBI Taxonomy" id="2656915"/>
    <lineage>
        <taxon>Bacteria</taxon>
        <taxon>Pseudomonadati</taxon>
        <taxon>Bacteroidota</taxon>
        <taxon>Chitinophagia</taxon>
        <taxon>Chitinophagales</taxon>
        <taxon>Chitinophagaceae</taxon>
        <taxon>Limnovirga</taxon>
    </lineage>
</organism>
<evidence type="ECO:0000313" key="2">
    <source>
        <dbReference type="EMBL" id="NNV55483.1"/>
    </source>
</evidence>
<dbReference type="AlphaFoldDB" id="A0A8J8FCI2"/>
<accession>A0A8J8FCI2</accession>
<dbReference type="RefSeq" id="WP_171607407.1">
    <property type="nucleotide sequence ID" value="NZ_WHPF01000005.1"/>
</dbReference>